<dbReference type="EMBL" id="HE576761">
    <property type="protein sequence ID" value="CCC72211.1"/>
    <property type="molecule type" value="Genomic_DNA"/>
</dbReference>
<dbReference type="eggNOG" id="ENOG502SG8F">
    <property type="taxonomic scope" value="Eukaryota"/>
</dbReference>
<dbReference type="GeneID" id="96905907"/>
<dbReference type="EMBL" id="BK006708">
    <property type="protein sequence ID" value="DAA34882.1"/>
    <property type="molecule type" value="Genomic_DNA"/>
</dbReference>
<proteinExistence type="predicted"/>
<dbReference type="Pfam" id="PF11603">
    <property type="entry name" value="Sir1"/>
    <property type="match status" value="2"/>
</dbReference>
<dbReference type="RefSeq" id="XP_003678548.1">
    <property type="nucleotide sequence ID" value="XM_003678500.1"/>
</dbReference>
<evidence type="ECO:0000313" key="2">
    <source>
        <dbReference type="EMBL" id="CCC72211.1"/>
    </source>
</evidence>
<evidence type="ECO:0000313" key="3">
    <source>
        <dbReference type="EMBL" id="DAA34882.1"/>
    </source>
</evidence>
<protein>
    <submittedName>
        <fullName evidence="3">Transcriptional silencer Sir1</fullName>
    </submittedName>
</protein>
<dbReference type="OMA" id="IFDECHE"/>
<dbReference type="InterPro" id="IPR037240">
    <property type="entry name" value="ORC1-binding_dom"/>
</dbReference>
<feature type="domain" description="Sir1 ORC-binding" evidence="1">
    <location>
        <begin position="459"/>
        <end position="572"/>
    </location>
</feature>
<dbReference type="Proteomes" id="UP000001640">
    <property type="component" value="Chromosome 10"/>
</dbReference>
<reference evidence="3" key="1">
    <citation type="submission" date="2008-07" db="EMBL/GenBank/DDBJ databases">
        <authorList>
            <person name="Gallagher J.E.G."/>
            <person name="Rine J."/>
        </authorList>
    </citation>
    <scope>NUCLEOTIDE SEQUENCE</scope>
</reference>
<feature type="domain" description="Sir1 ORC-binding" evidence="1">
    <location>
        <begin position="4"/>
        <end position="122"/>
    </location>
</feature>
<dbReference type="OrthoDB" id="4043842at2759"/>
<gene>
    <name evidence="2" type="primary">NCAS0J02320</name>
    <name evidence="2" type="ordered locus">NCAS_0J02320</name>
</gene>
<name>F7VJN6_NAUCA</name>
<reference key="5">
    <citation type="submission" date="2011-08" db="EMBL/GenBank/DDBJ databases">
        <title>Genome sequence of Naumovozyma castellii.</title>
        <authorList>
            <person name="Gordon J.L."/>
            <person name="Armisen D."/>
            <person name="Proux-Wera E."/>
            <person name="OhEigeartaigh S.S."/>
            <person name="Byrne K.P."/>
            <person name="Wolfe K.H."/>
        </authorList>
    </citation>
    <scope>NUCLEOTIDE SEQUENCE</scope>
    <source>
        <strain>Type strain:CBS 4309</strain>
    </source>
</reference>
<dbReference type="AlphaFoldDB" id="F7VJN6"/>
<evidence type="ECO:0000313" key="4">
    <source>
        <dbReference type="Proteomes" id="UP000001640"/>
    </source>
</evidence>
<reference evidence="2" key="4">
    <citation type="submission" date="2011-07" db="EMBL/GenBank/DDBJ databases">
        <authorList>
            <person name="Byrne K."/>
        </authorList>
    </citation>
    <scope>NUCLEOTIDE SEQUENCE</scope>
    <source>
        <strain evidence="2">Type strain:CBS 4309</strain>
    </source>
</reference>
<dbReference type="SUPFAM" id="SSF144005">
    <property type="entry name" value="ORC1-binding domain"/>
    <property type="match status" value="2"/>
</dbReference>
<dbReference type="HOGENOM" id="CLU_449838_0_0_1"/>
<reference evidence="2 4" key="3">
    <citation type="journal article" date="2011" name="Proc. Natl. Acad. Sci. U.S.A.">
        <title>Evolutionary erosion of yeast sex chromosomes by mating-type switching accidents.</title>
        <authorList>
            <person name="Gordon J.L."/>
            <person name="Armisen D."/>
            <person name="Proux-Wera E."/>
            <person name="Oheigeartaigh S.S."/>
            <person name="Byrne K.P."/>
            <person name="Wolfe K.H."/>
        </authorList>
    </citation>
    <scope>NUCLEOTIDE SEQUENCE [LARGE SCALE GENOMIC DNA]</scope>
    <source>
        <strain evidence="4">ATCC 76901 / BCRC 22586 / CBS 4309 / NBRC 1992 / NRRL Y-12630</strain>
        <strain evidence="2">Type strain:CBS 4309</strain>
    </source>
</reference>
<reference evidence="3" key="2">
    <citation type="journal article" date="2009" name="Genetics">
        <title>Elaboration, diversification and regulation of the sir1 family of silencing proteins in Saccharomyces.</title>
        <authorList>
            <person name="Gallagher J.E."/>
            <person name="Babiarz J.E."/>
            <person name="Teytelman L."/>
            <person name="Wolfe K.H."/>
            <person name="Rine J."/>
        </authorList>
    </citation>
    <scope>NUCLEOTIDE SEQUENCE</scope>
</reference>
<dbReference type="STRING" id="1064592.G0VL22"/>
<keyword evidence="4" id="KW-1185">Reference proteome</keyword>
<accession>F7VJN6</accession>
<evidence type="ECO:0000259" key="1">
    <source>
        <dbReference type="Pfam" id="PF11603"/>
    </source>
</evidence>
<sequence>MQSLNDQYSIIDGWLVDFINKCVVDPLHQSIKSSFRDGNYNELLKHKFVHFRDLEDAKTILIGIDSKQLFEHVQQRMYIFVKTVDGELKLKNSVIANQSIVNEFTKKCHKITLENGKEVYLFYKNTIVNETASHPLTLLDSNVLSDNQISKSYPVITLPNEQYIIIEGFLINVTTGAICEFYSSSTRSALSDPVWNILRKGYDCSMLDKFLSFQSNYYIINDPIFFKVVDHANHCRLAYKKEKDTFVCRVVKLRKDATNLGHSIYHNMKGVISETKYVILAKLQFGNGSREDLFAMRSQYSQELNFINRVFANDIKLLEEELVQRVVVSGTQMIPYHVRNIPAKILNPKRGTFYSDTITESALCLYDLCEDTEQYIIFDGVRKKLKTQCLRRLYEYYQSLKETFKKDEILSRWFPIFDECHEKCMERARNNIDRVEKYLFRLLLKQSIEVRPTPMTYFLSPRFLIIDNFLIDLAENKLVNPMDSKIRELLTENEREDIETFKFFDWNNFEQSNEPMGVYSKGLFQTLDSSKTQFTLDTIGCTHHIGTAYDGVVVTRHCMKLDIPNIGVRFLYLEVEADDLPNLPELENENKEELFRSLDGGNEHKEIMFPMIESMFRKSSFSELRKNFTASFKKLIVEASISKENMEEFAEEIPEPA</sequence>
<accession>G0VL22</accession>
<organism evidence="3">
    <name type="scientific">Naumovozyma castellii</name>
    <name type="common">Yeast</name>
    <name type="synonym">Saccharomyces castellii</name>
    <dbReference type="NCBI Taxonomy" id="27288"/>
    <lineage>
        <taxon>Eukaryota</taxon>
        <taxon>Fungi</taxon>
        <taxon>Dikarya</taxon>
        <taxon>Ascomycota</taxon>
        <taxon>Saccharomycotina</taxon>
        <taxon>Saccharomycetes</taxon>
        <taxon>Saccharomycetales</taxon>
        <taxon>Saccharomycetaceae</taxon>
        <taxon>Naumovozyma</taxon>
    </lineage>
</organism>
<dbReference type="InterPro" id="IPR021646">
    <property type="entry name" value="Sir1_ORC-binding"/>
</dbReference>
<dbReference type="KEGG" id="ncs:NCAS_0J02320"/>